<keyword evidence="2" id="KW-1185">Reference proteome</keyword>
<reference evidence="2" key="1">
    <citation type="submission" date="2016-03" db="EMBL/GenBank/DDBJ databases">
        <authorList>
            <person name="Ploux O."/>
        </authorList>
    </citation>
    <scope>NUCLEOTIDE SEQUENCE [LARGE SCALE GENOMIC DNA]</scope>
    <source>
        <strain evidence="2">UK7</strain>
    </source>
</reference>
<dbReference type="AlphaFoldDB" id="A0A1E1L2V2"/>
<accession>A0A1E1L2V2</accession>
<sequence>MSGKIPKTALKGLADKIRQTPTALQNLRFMDATTSVTAVKTTDLRFDVHKSTEDPNMATGIIQANSGAKDKGVKAFVKEKTDGHRGTHQVIGQKIRFNLGYDFKVEEVAAAVENPYDEGMQGVTFQGASSLGSGSGSGSGSAIGVGPTPTDWVWWSDEGIWHRQINGLDTWKAPENKADSDRIYSNRKRNYFMKYADGTVVWH</sequence>
<protein>
    <submittedName>
        <fullName evidence="1">Uncharacterized protein</fullName>
    </submittedName>
</protein>
<comment type="caution">
    <text evidence="1">The sequence shown here is derived from an EMBL/GenBank/DDBJ whole genome shotgun (WGS) entry which is preliminary data.</text>
</comment>
<dbReference type="Proteomes" id="UP000178129">
    <property type="component" value="Unassembled WGS sequence"/>
</dbReference>
<evidence type="ECO:0000313" key="2">
    <source>
        <dbReference type="Proteomes" id="UP000178129"/>
    </source>
</evidence>
<proteinExistence type="predicted"/>
<gene>
    <name evidence="1" type="ORF">RCO7_10708</name>
</gene>
<dbReference type="EMBL" id="FJUW01000033">
    <property type="protein sequence ID" value="CZT04800.1"/>
    <property type="molecule type" value="Genomic_DNA"/>
</dbReference>
<organism evidence="1 2">
    <name type="scientific">Rhynchosporium graminicola</name>
    <dbReference type="NCBI Taxonomy" id="2792576"/>
    <lineage>
        <taxon>Eukaryota</taxon>
        <taxon>Fungi</taxon>
        <taxon>Dikarya</taxon>
        <taxon>Ascomycota</taxon>
        <taxon>Pezizomycotina</taxon>
        <taxon>Leotiomycetes</taxon>
        <taxon>Helotiales</taxon>
        <taxon>Ploettnerulaceae</taxon>
        <taxon>Rhynchosporium</taxon>
    </lineage>
</organism>
<dbReference type="InParanoid" id="A0A1E1L2V2"/>
<evidence type="ECO:0000313" key="1">
    <source>
        <dbReference type="EMBL" id="CZT04800.1"/>
    </source>
</evidence>
<name>A0A1E1L2V2_9HELO</name>